<reference evidence="2 3" key="1">
    <citation type="journal article" date="2019" name="Int. J. Syst. Evol. Microbiol.">
        <title>The Global Catalogue of Microorganisms (GCM) 10K type strain sequencing project: providing services to taxonomists for standard genome sequencing and annotation.</title>
        <authorList>
            <consortium name="The Broad Institute Genomics Platform"/>
            <consortium name="The Broad Institute Genome Sequencing Center for Infectious Disease"/>
            <person name="Wu L."/>
            <person name="Ma J."/>
        </authorList>
    </citation>
    <scope>NUCLEOTIDE SEQUENCE [LARGE SCALE GENOMIC DNA]</scope>
    <source>
        <strain evidence="2 3">PSR21</strain>
    </source>
</reference>
<dbReference type="EMBL" id="JBHTBF010000002">
    <property type="protein sequence ID" value="MFC7317142.1"/>
    <property type="molecule type" value="Genomic_DNA"/>
</dbReference>
<evidence type="ECO:0000313" key="2">
    <source>
        <dbReference type="EMBL" id="MFC7317142.1"/>
    </source>
</evidence>
<evidence type="ECO:0000313" key="3">
    <source>
        <dbReference type="Proteomes" id="UP001596547"/>
    </source>
</evidence>
<name>A0ABD6AAH8_9EURY</name>
<feature type="region of interest" description="Disordered" evidence="1">
    <location>
        <begin position="1"/>
        <end position="25"/>
    </location>
</feature>
<comment type="caution">
    <text evidence="2">The sequence shown here is derived from an EMBL/GenBank/DDBJ whole genome shotgun (WGS) entry which is preliminary data.</text>
</comment>
<keyword evidence="3" id="KW-1185">Reference proteome</keyword>
<gene>
    <name evidence="2" type="ORF">ACFQPE_10080</name>
</gene>
<dbReference type="GeneID" id="79316203"/>
<organism evidence="2 3">
    <name type="scientific">Halomarina halobia</name>
    <dbReference type="NCBI Taxonomy" id="3033386"/>
    <lineage>
        <taxon>Archaea</taxon>
        <taxon>Methanobacteriati</taxon>
        <taxon>Methanobacteriota</taxon>
        <taxon>Stenosarchaea group</taxon>
        <taxon>Halobacteria</taxon>
        <taxon>Halobacteriales</taxon>
        <taxon>Natronomonadaceae</taxon>
        <taxon>Halomarina</taxon>
    </lineage>
</organism>
<protein>
    <submittedName>
        <fullName evidence="2">Uncharacterized protein</fullName>
    </submittedName>
</protein>
<dbReference type="Proteomes" id="UP001596547">
    <property type="component" value="Unassembled WGS sequence"/>
</dbReference>
<dbReference type="AlphaFoldDB" id="A0ABD6AAH8"/>
<sequence>MPKKVQETHMNYVNDTGAGTTQPPGDTARYAVLELEADEALLYDCDNPRAWIWTTIVLAIDDYR</sequence>
<accession>A0ABD6AAH8</accession>
<evidence type="ECO:0000256" key="1">
    <source>
        <dbReference type="SAM" id="MobiDB-lite"/>
    </source>
</evidence>
<proteinExistence type="predicted"/>
<dbReference type="RefSeq" id="WP_276303603.1">
    <property type="nucleotide sequence ID" value="NZ_CP119992.1"/>
</dbReference>
<feature type="compositionally biased region" description="Polar residues" evidence="1">
    <location>
        <begin position="8"/>
        <end position="24"/>
    </location>
</feature>